<proteinExistence type="predicted"/>
<dbReference type="Proteomes" id="UP000182826">
    <property type="component" value="Unassembled WGS sequence"/>
</dbReference>
<reference evidence="1 2" key="1">
    <citation type="submission" date="2016-10" db="EMBL/GenBank/DDBJ databases">
        <title>Draft Genome Sequence of Rhizobacteria Flavobacterium johnsoniae CI04.</title>
        <authorList>
            <person name="Bravo J.I."/>
            <person name="Lozano G.L."/>
            <person name="Handelsman J."/>
        </authorList>
    </citation>
    <scope>NUCLEOTIDE SEQUENCE [LARGE SCALE GENOMIC DNA]</scope>
    <source>
        <strain evidence="1 2">CI04</strain>
    </source>
</reference>
<dbReference type="EMBL" id="MLFK01000011">
    <property type="protein sequence ID" value="OIV39992.1"/>
    <property type="molecule type" value="Genomic_DNA"/>
</dbReference>
<sequence>MKQKILSSDKDIKLEKPDECFDNALSSSVEKIDTANIYWLTYSYPYYCYSFMPMADLTFVFDELTKMVKKWLAGKGKRAKHL</sequence>
<dbReference type="OrthoDB" id="1273943at2"/>
<gene>
    <name evidence="1" type="ORF">BKM63_21575</name>
</gene>
<dbReference type="RefSeq" id="WP_071638668.1">
    <property type="nucleotide sequence ID" value="NZ_MLFK01000011.1"/>
</dbReference>
<comment type="caution">
    <text evidence="1">The sequence shown here is derived from an EMBL/GenBank/DDBJ whole genome shotgun (WGS) entry which is preliminary data.</text>
</comment>
<protein>
    <submittedName>
        <fullName evidence="1">Uncharacterized protein</fullName>
    </submittedName>
</protein>
<organism evidence="1 2">
    <name type="scientific">Flavobacterium johnsoniae</name>
    <name type="common">Cytophaga johnsonae</name>
    <dbReference type="NCBI Taxonomy" id="986"/>
    <lineage>
        <taxon>Bacteria</taxon>
        <taxon>Pseudomonadati</taxon>
        <taxon>Bacteroidota</taxon>
        <taxon>Flavobacteriia</taxon>
        <taxon>Flavobacteriales</taxon>
        <taxon>Flavobacteriaceae</taxon>
        <taxon>Flavobacterium</taxon>
    </lineage>
</organism>
<evidence type="ECO:0000313" key="1">
    <source>
        <dbReference type="EMBL" id="OIV39992.1"/>
    </source>
</evidence>
<evidence type="ECO:0000313" key="2">
    <source>
        <dbReference type="Proteomes" id="UP000182826"/>
    </source>
</evidence>
<name>A0A1J7CEN5_FLAJO</name>
<accession>A0A1J7CEN5</accession>
<dbReference type="AlphaFoldDB" id="A0A1J7CEN5"/>
<keyword evidence="2" id="KW-1185">Reference proteome</keyword>